<dbReference type="Proteomes" id="UP000001075">
    <property type="component" value="Unassembled WGS sequence"/>
</dbReference>
<keyword evidence="1" id="KW-0539">Nucleus</keyword>
<organism evidence="3 4">
    <name type="scientific">Cricetulus griseus</name>
    <name type="common">Chinese hamster</name>
    <name type="synonym">Cricetulus barabensis griseus</name>
    <dbReference type="NCBI Taxonomy" id="10029"/>
    <lineage>
        <taxon>Eukaryota</taxon>
        <taxon>Metazoa</taxon>
        <taxon>Chordata</taxon>
        <taxon>Craniata</taxon>
        <taxon>Vertebrata</taxon>
        <taxon>Euteleostomi</taxon>
        <taxon>Mammalia</taxon>
        <taxon>Eutheria</taxon>
        <taxon>Euarchontoglires</taxon>
        <taxon>Glires</taxon>
        <taxon>Rodentia</taxon>
        <taxon>Myomorpha</taxon>
        <taxon>Muroidea</taxon>
        <taxon>Cricetidae</taxon>
        <taxon>Cricetinae</taxon>
        <taxon>Cricetulus</taxon>
    </lineage>
</organism>
<evidence type="ECO:0000313" key="4">
    <source>
        <dbReference type="Proteomes" id="UP000001075"/>
    </source>
</evidence>
<dbReference type="InParanoid" id="G3IQ59"/>
<dbReference type="AlphaFoldDB" id="G3IQ59"/>
<accession>G3IQ59</accession>
<dbReference type="EMBL" id="JH026887">
    <property type="protein sequence ID" value="EGV91217.1"/>
    <property type="molecule type" value="Genomic_DNA"/>
</dbReference>
<reference evidence="4" key="1">
    <citation type="journal article" date="2011" name="Nat. Biotechnol.">
        <title>The genomic sequence of the Chinese hamster ovary (CHO)-K1 cell line.</title>
        <authorList>
            <person name="Xu X."/>
            <person name="Nagarajan H."/>
            <person name="Lewis N.E."/>
            <person name="Pan S."/>
            <person name="Cai Z."/>
            <person name="Liu X."/>
            <person name="Chen W."/>
            <person name="Xie M."/>
            <person name="Wang W."/>
            <person name="Hammond S."/>
            <person name="Andersen M.R."/>
            <person name="Neff N."/>
            <person name="Passarelli B."/>
            <person name="Koh W."/>
            <person name="Fan H.C."/>
            <person name="Wang J."/>
            <person name="Gui Y."/>
            <person name="Lee K.H."/>
            <person name="Betenbaugh M.J."/>
            <person name="Quake S.R."/>
            <person name="Famili I."/>
            <person name="Palsson B.O."/>
            <person name="Wang J."/>
        </authorList>
    </citation>
    <scope>NUCLEOTIDE SEQUENCE [LARGE SCALE GENOMIC DNA]</scope>
    <source>
        <strain evidence="4">CHO K1 cell line</strain>
    </source>
</reference>
<dbReference type="GO" id="GO:0005634">
    <property type="term" value="C:nucleus"/>
    <property type="evidence" value="ECO:0007669"/>
    <property type="project" value="InterPro"/>
</dbReference>
<sequence length="69" mass="7664">MERRMKGGYLDQRVPYTFCSKSPGNGSLGEALMVPQGKLMDPGSLPPSDSEDLFQDLSHFQETWLAEGE</sequence>
<gene>
    <name evidence="3" type="ORF">I79_026151</name>
</gene>
<name>G3IQ59_CRIGR</name>
<proteinExistence type="predicted"/>
<dbReference type="Pfam" id="PF04621">
    <property type="entry name" value="ETS_PEA3_N"/>
    <property type="match status" value="1"/>
</dbReference>
<feature type="domain" description="PEA3-type ETS-domain transcription factor N-terminal" evidence="2">
    <location>
        <begin position="7"/>
        <end position="68"/>
    </location>
</feature>
<dbReference type="GO" id="GO:0003700">
    <property type="term" value="F:DNA-binding transcription factor activity"/>
    <property type="evidence" value="ECO:0007669"/>
    <property type="project" value="InterPro"/>
</dbReference>
<evidence type="ECO:0000259" key="2">
    <source>
        <dbReference type="Pfam" id="PF04621"/>
    </source>
</evidence>
<evidence type="ECO:0000313" key="3">
    <source>
        <dbReference type="EMBL" id="EGV91217.1"/>
    </source>
</evidence>
<evidence type="ECO:0000256" key="1">
    <source>
        <dbReference type="ARBA" id="ARBA00023242"/>
    </source>
</evidence>
<protein>
    <submittedName>
        <fullName evidence="3">ETS translocation variant 4</fullName>
    </submittedName>
</protein>
<dbReference type="STRING" id="10029.G3IQ59"/>
<dbReference type="InterPro" id="IPR006715">
    <property type="entry name" value="ETS_PEA3_N"/>
</dbReference>